<evidence type="ECO:0000313" key="2">
    <source>
        <dbReference type="Proteomes" id="UP000025748"/>
    </source>
</evidence>
<gene>
    <name evidence="1" type="ORF">L544_3060</name>
</gene>
<proteinExistence type="predicted"/>
<protein>
    <submittedName>
        <fullName evidence="1">Uncharacterized protein</fullName>
    </submittedName>
</protein>
<sequence>MYSQPHKACGGPGGAPGHAWMKSYQMIPMGIIRGNAQAVLICACRRRML</sequence>
<reference evidence="1 2" key="1">
    <citation type="submission" date="2014-03" db="EMBL/GenBank/DDBJ databases">
        <title>Genome sequence of Bordetella hinzii.</title>
        <authorList>
            <person name="Register K."/>
            <person name="Harvill E."/>
            <person name="Goodfield L.L."/>
            <person name="Ivanov Y.V."/>
            <person name="Meyer J.A."/>
            <person name="Muse S.J."/>
            <person name="Jacobs N."/>
            <person name="Bendor L."/>
            <person name="Smallridge W.E."/>
            <person name="Brinkac L.M."/>
            <person name="Sanka R."/>
            <person name="Kim M."/>
            <person name="Losada L."/>
        </authorList>
    </citation>
    <scope>NUCLEOTIDE SEQUENCE [LARGE SCALE GENOMIC DNA]</scope>
    <source>
        <strain evidence="1 2">OH87 BAL007II</strain>
    </source>
</reference>
<organism evidence="1 2">
    <name type="scientific">Bordetella hinzii OH87 BAL007II</name>
    <dbReference type="NCBI Taxonomy" id="1331262"/>
    <lineage>
        <taxon>Bacteria</taxon>
        <taxon>Pseudomonadati</taxon>
        <taxon>Pseudomonadota</taxon>
        <taxon>Betaproteobacteria</taxon>
        <taxon>Burkholderiales</taxon>
        <taxon>Alcaligenaceae</taxon>
        <taxon>Bordetella</taxon>
    </lineage>
</organism>
<keyword evidence="2" id="KW-1185">Reference proteome</keyword>
<name>A0ABR4R816_9BORD</name>
<comment type="caution">
    <text evidence="1">The sequence shown here is derived from an EMBL/GenBank/DDBJ whole genome shotgun (WGS) entry which is preliminary data.</text>
</comment>
<accession>A0ABR4R816</accession>
<dbReference type="Proteomes" id="UP000025748">
    <property type="component" value="Unassembled WGS sequence"/>
</dbReference>
<dbReference type="EMBL" id="JHEM01000001">
    <property type="protein sequence ID" value="KCB26548.1"/>
    <property type="molecule type" value="Genomic_DNA"/>
</dbReference>
<evidence type="ECO:0000313" key="1">
    <source>
        <dbReference type="EMBL" id="KCB26548.1"/>
    </source>
</evidence>